<feature type="transmembrane region" description="Helical" evidence="2">
    <location>
        <begin position="292"/>
        <end position="310"/>
    </location>
</feature>
<dbReference type="Proteomes" id="UP000604046">
    <property type="component" value="Unassembled WGS sequence"/>
</dbReference>
<gene>
    <name evidence="4" type="primary">SLC16A12</name>
    <name evidence="4" type="ORF">SNAT2548_LOCUS10951</name>
</gene>
<feature type="transmembrane region" description="Helical" evidence="2">
    <location>
        <begin position="348"/>
        <end position="369"/>
    </location>
</feature>
<dbReference type="PANTHER" id="PTHR11360:SF284">
    <property type="entry name" value="EG:103B4.3 PROTEIN-RELATED"/>
    <property type="match status" value="1"/>
</dbReference>
<name>A0A812LCJ4_9DINO</name>
<dbReference type="Pfam" id="PF07690">
    <property type="entry name" value="MFS_1"/>
    <property type="match status" value="1"/>
</dbReference>
<feature type="domain" description="Major facilitator superfamily (MFS) profile" evidence="3">
    <location>
        <begin position="6"/>
        <end position="405"/>
    </location>
</feature>
<feature type="transmembrane region" description="Helical" evidence="2">
    <location>
        <begin position="72"/>
        <end position="90"/>
    </location>
</feature>
<keyword evidence="2" id="KW-1133">Transmembrane helix</keyword>
<protein>
    <submittedName>
        <fullName evidence="4">SLC16A12 protein</fullName>
    </submittedName>
</protein>
<sequence length="413" mass="44383">MRVPCEVQILVLASFTVQANCLGLKFSFGQLFAALKSQTGESAGTLALIGSSRDFVFHLTNMLAGFTVRKLGYVRMMSAGLLALVASLLLDSITPGARWLFISYSLLSGISLALLVTPAIAVLYEHLKGNQLTVGVHLASSGLGVGGLLANSLMHYSHMEFGWRVTQKLTAATCGVLLASSLLGFWWATRAPNTSRVVATAAPLKRSLSSALKEHGQDLVRPFAEINFVLLCAAYFFFFCGFTVPYTHLVFYARDVQGYQDAPTMMARMGAASMLGSLSCGFLPSFCRASSVFMLVIAIQSVSMICLPYCHEPMELEAFARLFGTFAGVRLGVQSLVLAEFFGGDRLAHLYGLANLPMSLGSLMGPAVVGAIYDASRSYTLAFWGAGLQMLLAIPLLILVRCRSYARVAVAAK</sequence>
<feature type="transmembrane region" description="Helical" evidence="2">
    <location>
        <begin position="136"/>
        <end position="157"/>
    </location>
</feature>
<feature type="transmembrane region" description="Helical" evidence="2">
    <location>
        <begin position="102"/>
        <end position="124"/>
    </location>
</feature>
<feature type="transmembrane region" description="Helical" evidence="2">
    <location>
        <begin position="322"/>
        <end position="342"/>
    </location>
</feature>
<dbReference type="EMBL" id="CAJNDS010000946">
    <property type="protein sequence ID" value="CAE7241633.1"/>
    <property type="molecule type" value="Genomic_DNA"/>
</dbReference>
<evidence type="ECO:0000259" key="3">
    <source>
        <dbReference type="PROSITE" id="PS50850"/>
    </source>
</evidence>
<accession>A0A812LCJ4</accession>
<dbReference type="GO" id="GO:0016020">
    <property type="term" value="C:membrane"/>
    <property type="evidence" value="ECO:0007669"/>
    <property type="project" value="UniProtKB-SubCell"/>
</dbReference>
<organism evidence="4 5">
    <name type="scientific">Symbiodinium natans</name>
    <dbReference type="NCBI Taxonomy" id="878477"/>
    <lineage>
        <taxon>Eukaryota</taxon>
        <taxon>Sar</taxon>
        <taxon>Alveolata</taxon>
        <taxon>Dinophyceae</taxon>
        <taxon>Suessiales</taxon>
        <taxon>Symbiodiniaceae</taxon>
        <taxon>Symbiodinium</taxon>
    </lineage>
</organism>
<dbReference type="InterPro" id="IPR036259">
    <property type="entry name" value="MFS_trans_sf"/>
</dbReference>
<dbReference type="AlphaFoldDB" id="A0A812LCJ4"/>
<evidence type="ECO:0000256" key="1">
    <source>
        <dbReference type="ARBA" id="ARBA00004141"/>
    </source>
</evidence>
<feature type="transmembrane region" description="Helical" evidence="2">
    <location>
        <begin position="228"/>
        <end position="253"/>
    </location>
</feature>
<dbReference type="PANTHER" id="PTHR11360">
    <property type="entry name" value="MONOCARBOXYLATE TRANSPORTER"/>
    <property type="match status" value="1"/>
</dbReference>
<dbReference type="Gene3D" id="1.20.1250.20">
    <property type="entry name" value="MFS general substrate transporter like domains"/>
    <property type="match status" value="2"/>
</dbReference>
<dbReference type="OrthoDB" id="6499973at2759"/>
<dbReference type="InterPro" id="IPR011701">
    <property type="entry name" value="MFS"/>
</dbReference>
<reference evidence="4" key="1">
    <citation type="submission" date="2021-02" db="EMBL/GenBank/DDBJ databases">
        <authorList>
            <person name="Dougan E. K."/>
            <person name="Rhodes N."/>
            <person name="Thang M."/>
            <person name="Chan C."/>
        </authorList>
    </citation>
    <scope>NUCLEOTIDE SEQUENCE</scope>
</reference>
<comment type="subcellular location">
    <subcellularLocation>
        <location evidence="1">Membrane</location>
        <topology evidence="1">Multi-pass membrane protein</topology>
    </subcellularLocation>
</comment>
<dbReference type="PROSITE" id="PS50850">
    <property type="entry name" value="MFS"/>
    <property type="match status" value="1"/>
</dbReference>
<keyword evidence="2" id="KW-0812">Transmembrane</keyword>
<comment type="caution">
    <text evidence="4">The sequence shown here is derived from an EMBL/GenBank/DDBJ whole genome shotgun (WGS) entry which is preliminary data.</text>
</comment>
<dbReference type="InterPro" id="IPR020846">
    <property type="entry name" value="MFS_dom"/>
</dbReference>
<feature type="transmembrane region" description="Helical" evidence="2">
    <location>
        <begin position="381"/>
        <end position="400"/>
    </location>
</feature>
<keyword evidence="5" id="KW-1185">Reference proteome</keyword>
<feature type="transmembrane region" description="Helical" evidence="2">
    <location>
        <begin position="169"/>
        <end position="188"/>
    </location>
</feature>
<keyword evidence="2" id="KW-0472">Membrane</keyword>
<dbReference type="GO" id="GO:0022857">
    <property type="term" value="F:transmembrane transporter activity"/>
    <property type="evidence" value="ECO:0007669"/>
    <property type="project" value="InterPro"/>
</dbReference>
<dbReference type="SUPFAM" id="SSF103473">
    <property type="entry name" value="MFS general substrate transporter"/>
    <property type="match status" value="1"/>
</dbReference>
<proteinExistence type="predicted"/>
<feature type="transmembrane region" description="Helical" evidence="2">
    <location>
        <begin position="265"/>
        <end position="286"/>
    </location>
</feature>
<evidence type="ECO:0000313" key="4">
    <source>
        <dbReference type="EMBL" id="CAE7241633.1"/>
    </source>
</evidence>
<dbReference type="InterPro" id="IPR050327">
    <property type="entry name" value="Proton-linked_MCT"/>
</dbReference>
<evidence type="ECO:0000313" key="5">
    <source>
        <dbReference type="Proteomes" id="UP000604046"/>
    </source>
</evidence>
<evidence type="ECO:0000256" key="2">
    <source>
        <dbReference type="SAM" id="Phobius"/>
    </source>
</evidence>